<evidence type="ECO:0000313" key="2">
    <source>
        <dbReference type="EMBL" id="OBY66707.1"/>
    </source>
</evidence>
<keyword evidence="1" id="KW-0732">Signal</keyword>
<dbReference type="KEGG" id="prn:BW723_14700"/>
<evidence type="ECO:0000313" key="3">
    <source>
        <dbReference type="Proteomes" id="UP000092612"/>
    </source>
</evidence>
<name>A0A1B8U4B9_9FLAO</name>
<protein>
    <submittedName>
        <fullName evidence="2">Uncharacterized protein</fullName>
    </submittedName>
</protein>
<proteinExistence type="predicted"/>
<gene>
    <name evidence="2" type="ORF">LPB301_05770</name>
</gene>
<keyword evidence="3" id="KW-1185">Reference proteome</keyword>
<comment type="caution">
    <text evidence="2">The sequence shown here is derived from an EMBL/GenBank/DDBJ whole genome shotgun (WGS) entry which is preliminary data.</text>
</comment>
<dbReference type="RefSeq" id="WP_068358944.1">
    <property type="nucleotide sequence ID" value="NZ_CP019337.1"/>
</dbReference>
<dbReference type="Proteomes" id="UP000092612">
    <property type="component" value="Unassembled WGS sequence"/>
</dbReference>
<accession>A0A1B8U4B9</accession>
<dbReference type="AlphaFoldDB" id="A0A1B8U4B9"/>
<organism evidence="2 3">
    <name type="scientific">Polaribacter reichenbachii</name>
    <dbReference type="NCBI Taxonomy" id="996801"/>
    <lineage>
        <taxon>Bacteria</taxon>
        <taxon>Pseudomonadati</taxon>
        <taxon>Bacteroidota</taxon>
        <taxon>Flavobacteriia</taxon>
        <taxon>Flavobacteriales</taxon>
        <taxon>Flavobacteriaceae</taxon>
    </lineage>
</organism>
<feature type="signal peptide" evidence="1">
    <location>
        <begin position="1"/>
        <end position="18"/>
    </location>
</feature>
<dbReference type="EMBL" id="LSFL01000012">
    <property type="protein sequence ID" value="OBY66707.1"/>
    <property type="molecule type" value="Genomic_DNA"/>
</dbReference>
<feature type="chain" id="PRO_5008615965" evidence="1">
    <location>
        <begin position="19"/>
        <end position="569"/>
    </location>
</feature>
<dbReference type="OrthoDB" id="1437046at2"/>
<sequence>MKKTFLLLCLFSYILLNAQTSTIEKEKVFETKLKDVLDKYTTSTEMVDNDSKKKTQIIEPILQNKRLTKAFNQIIFSNSDLVDNASAFGISQNKEGTTVSINSYFHLSGKSRNQLFLKAGINSVGGSGIFNLYARDAWKSSIGGNLGFIWKVGGSTLTNENIPKLDYNLVLREIYIRDSILKDLTVNYSLKNYQEIRSKYVQLKNYPQIKEYKDKKELLIAYLKILEKNETFYKELEGNKSLKKPVQTQIQKENNEKSSEETKNEVNLKFATYTNTENNNNDKIISLLLKEFWSEKNELNTIEKVGILQKIAKIFEFKKDTKLKSEIKKVAAVYDDKHIKNTGYSFHWLDLNTALNNNTFGFSEAKENINSDVKEAFDAYEATKTGINKLKVAVDINYNYTSNKTRGVWYLKAGLQYNSGSFLNSNLISGTPHIDSSNSTGLFLIKDYIDEEAQDDVLGAFDSIKKNLKFGAFNFYTAYYFGKKKSIGVNLSAAHRYLISKPEHTFYKNNYSIFLGPIFRKTKADDDTGLTFGIDIGYDNALYSRNAKDNFVARIRVGIPIKLYDIKNN</sequence>
<reference evidence="3" key="1">
    <citation type="submission" date="2016-02" db="EMBL/GenBank/DDBJ databases">
        <title>Paenibacillus sp. LPB0068, isolated from Crassostrea gigas.</title>
        <authorList>
            <person name="Shin S.-K."/>
            <person name="Yi H."/>
        </authorList>
    </citation>
    <scope>NUCLEOTIDE SEQUENCE [LARGE SCALE GENOMIC DNA]</scope>
    <source>
        <strain evidence="3">KCTC 23969</strain>
    </source>
</reference>
<evidence type="ECO:0000256" key="1">
    <source>
        <dbReference type="SAM" id="SignalP"/>
    </source>
</evidence>